<feature type="domain" description="CBS" evidence="2">
    <location>
        <begin position="76"/>
        <end position="136"/>
    </location>
</feature>
<name>I4AGR0_BERLS</name>
<dbReference type="KEGG" id="fli:Fleli_0682"/>
<dbReference type="PROSITE" id="PS51371">
    <property type="entry name" value="CBS"/>
    <property type="match status" value="1"/>
</dbReference>
<evidence type="ECO:0000313" key="3">
    <source>
        <dbReference type="EMBL" id="AFM03145.1"/>
    </source>
</evidence>
<accession>I4AGR0</accession>
<dbReference type="Pfam" id="PF00571">
    <property type="entry name" value="CBS"/>
    <property type="match status" value="1"/>
</dbReference>
<sequence length="232" mass="26801">MTDTYNTTSSVMVAADLINEMIPPLKGNDSVRKALNWMDAFRITQLPIVENNIYKGIITEDMLYEINNPDAIIDVIEPLYEDVFVGEDQHFYDVMRLATDHNLRIIAVVDLNNMFVGAITVRDTLAAFARTFANQSRGAIIVMSMNYRDYSLSHISRLIEENNTKILSSYVDTDPYDTSLIKLTLKLDKTELTPILATLERFEYRVIAKFQENPDVDVQKERLDMFFRYFDI</sequence>
<dbReference type="eggNOG" id="COG0517">
    <property type="taxonomic scope" value="Bacteria"/>
</dbReference>
<dbReference type="STRING" id="880071.Fleli_0682"/>
<dbReference type="InterPro" id="IPR000644">
    <property type="entry name" value="CBS_dom"/>
</dbReference>
<organism evidence="3 4">
    <name type="scientific">Bernardetia litoralis (strain ATCC 23117 / DSM 6794 / NBRC 15988 / NCIMB 1366 / Fx l1 / Sio-4)</name>
    <name type="common">Flexibacter litoralis</name>
    <dbReference type="NCBI Taxonomy" id="880071"/>
    <lineage>
        <taxon>Bacteria</taxon>
        <taxon>Pseudomonadati</taxon>
        <taxon>Bacteroidota</taxon>
        <taxon>Cytophagia</taxon>
        <taxon>Cytophagales</taxon>
        <taxon>Bernardetiaceae</taxon>
        <taxon>Bernardetia</taxon>
    </lineage>
</organism>
<dbReference type="PATRIC" id="fig|880071.3.peg.652"/>
<evidence type="ECO:0000256" key="1">
    <source>
        <dbReference type="PROSITE-ProRule" id="PRU00703"/>
    </source>
</evidence>
<dbReference type="CDD" id="cd17783">
    <property type="entry name" value="CBS_pair_bac"/>
    <property type="match status" value="1"/>
</dbReference>
<dbReference type="SUPFAM" id="SSF54631">
    <property type="entry name" value="CBS-domain pair"/>
    <property type="match status" value="1"/>
</dbReference>
<evidence type="ECO:0000313" key="4">
    <source>
        <dbReference type="Proteomes" id="UP000006054"/>
    </source>
</evidence>
<keyword evidence="1" id="KW-0129">CBS domain</keyword>
<evidence type="ECO:0000259" key="2">
    <source>
        <dbReference type="PROSITE" id="PS51371"/>
    </source>
</evidence>
<keyword evidence="4" id="KW-1185">Reference proteome</keyword>
<dbReference type="Gene3D" id="3.10.580.10">
    <property type="entry name" value="CBS-domain"/>
    <property type="match status" value="1"/>
</dbReference>
<dbReference type="HOGENOM" id="CLU_102952_0_0_10"/>
<dbReference type="InterPro" id="IPR046342">
    <property type="entry name" value="CBS_dom_sf"/>
</dbReference>
<dbReference type="EMBL" id="CP003345">
    <property type="protein sequence ID" value="AFM03145.1"/>
    <property type="molecule type" value="Genomic_DNA"/>
</dbReference>
<gene>
    <name evidence="3" type="ordered locus">Fleli_0682</name>
</gene>
<dbReference type="Proteomes" id="UP000006054">
    <property type="component" value="Chromosome"/>
</dbReference>
<protein>
    <submittedName>
        <fullName evidence="3">Putative transcriptional regulator, contains C-terminal CBS domains</fullName>
    </submittedName>
</protein>
<dbReference type="AlphaFoldDB" id="I4AGR0"/>
<reference evidence="4" key="1">
    <citation type="submission" date="2012-06" db="EMBL/GenBank/DDBJ databases">
        <title>The complete genome of Flexibacter litoralis DSM 6794.</title>
        <authorList>
            <person name="Lucas S."/>
            <person name="Copeland A."/>
            <person name="Lapidus A."/>
            <person name="Glavina del Rio T."/>
            <person name="Dalin E."/>
            <person name="Tice H."/>
            <person name="Bruce D."/>
            <person name="Goodwin L."/>
            <person name="Pitluck S."/>
            <person name="Peters L."/>
            <person name="Ovchinnikova G."/>
            <person name="Lu M."/>
            <person name="Kyrpides N."/>
            <person name="Mavromatis K."/>
            <person name="Ivanova N."/>
            <person name="Brettin T."/>
            <person name="Detter J.C."/>
            <person name="Han C."/>
            <person name="Larimer F."/>
            <person name="Land M."/>
            <person name="Hauser L."/>
            <person name="Markowitz V."/>
            <person name="Cheng J.-F."/>
            <person name="Hugenholtz P."/>
            <person name="Woyke T."/>
            <person name="Wu D."/>
            <person name="Spring S."/>
            <person name="Lang E."/>
            <person name="Kopitz M."/>
            <person name="Brambilla E."/>
            <person name="Klenk H.-P."/>
            <person name="Eisen J.A."/>
        </authorList>
    </citation>
    <scope>NUCLEOTIDE SEQUENCE [LARGE SCALE GENOMIC DNA]</scope>
    <source>
        <strain evidence="4">ATCC 23117 / DSM 6794 / NBRC 15988 / NCIMB 1366 / Sio-4</strain>
    </source>
</reference>
<proteinExistence type="predicted"/>
<dbReference type="RefSeq" id="WP_014796604.1">
    <property type="nucleotide sequence ID" value="NC_018018.1"/>
</dbReference>